<evidence type="ECO:0000256" key="1">
    <source>
        <dbReference type="SAM" id="MobiDB-lite"/>
    </source>
</evidence>
<evidence type="ECO:0000313" key="3">
    <source>
        <dbReference type="Proteomes" id="UP001187192"/>
    </source>
</evidence>
<accession>A0AA88E4U4</accession>
<protein>
    <submittedName>
        <fullName evidence="2">Uncharacterized protein</fullName>
    </submittedName>
</protein>
<organism evidence="2 3">
    <name type="scientific">Ficus carica</name>
    <name type="common">Common fig</name>
    <dbReference type="NCBI Taxonomy" id="3494"/>
    <lineage>
        <taxon>Eukaryota</taxon>
        <taxon>Viridiplantae</taxon>
        <taxon>Streptophyta</taxon>
        <taxon>Embryophyta</taxon>
        <taxon>Tracheophyta</taxon>
        <taxon>Spermatophyta</taxon>
        <taxon>Magnoliopsida</taxon>
        <taxon>eudicotyledons</taxon>
        <taxon>Gunneridae</taxon>
        <taxon>Pentapetalae</taxon>
        <taxon>rosids</taxon>
        <taxon>fabids</taxon>
        <taxon>Rosales</taxon>
        <taxon>Moraceae</taxon>
        <taxon>Ficeae</taxon>
        <taxon>Ficus</taxon>
    </lineage>
</organism>
<comment type="caution">
    <text evidence="2">The sequence shown here is derived from an EMBL/GenBank/DDBJ whole genome shotgun (WGS) entry which is preliminary data.</text>
</comment>
<evidence type="ECO:0000313" key="2">
    <source>
        <dbReference type="EMBL" id="GMN67658.1"/>
    </source>
</evidence>
<gene>
    <name evidence="2" type="ORF">TIFTF001_036715</name>
</gene>
<dbReference type="AlphaFoldDB" id="A0AA88E4U4"/>
<sequence length="43" mass="4865">MGERGAAARKEKMVDGGGQTIDGRWQCEGERVAEDRGRERREM</sequence>
<dbReference type="Proteomes" id="UP001187192">
    <property type="component" value="Unassembled WGS sequence"/>
</dbReference>
<dbReference type="EMBL" id="BTGU01000483">
    <property type="protein sequence ID" value="GMN67658.1"/>
    <property type="molecule type" value="Genomic_DNA"/>
</dbReference>
<proteinExistence type="predicted"/>
<dbReference type="Gramene" id="FCD_00032077-RA">
    <property type="protein sequence ID" value="FCD_00032077-RA:cds"/>
    <property type="gene ID" value="FCD_00032077"/>
</dbReference>
<feature type="compositionally biased region" description="Basic and acidic residues" evidence="1">
    <location>
        <begin position="1"/>
        <end position="14"/>
    </location>
</feature>
<reference evidence="2" key="1">
    <citation type="submission" date="2023-07" db="EMBL/GenBank/DDBJ databases">
        <title>draft genome sequence of fig (Ficus carica).</title>
        <authorList>
            <person name="Takahashi T."/>
            <person name="Nishimura K."/>
        </authorList>
    </citation>
    <scope>NUCLEOTIDE SEQUENCE</scope>
</reference>
<feature type="region of interest" description="Disordered" evidence="1">
    <location>
        <begin position="1"/>
        <end position="23"/>
    </location>
</feature>
<name>A0AA88E4U4_FICCA</name>
<keyword evidence="3" id="KW-1185">Reference proteome</keyword>